<evidence type="ECO:0000313" key="3">
    <source>
        <dbReference type="Proteomes" id="UP000242519"/>
    </source>
</evidence>
<gene>
    <name evidence="2" type="ORF">B2J93_8592</name>
</gene>
<accession>A0A218Z2R2</accession>
<sequence>MTHQVCTASRHRTKRCRRPSTRLREEANFHAGIAGHQRGFLPTSRRFVQPTSSDASAQGPGQVMSASPNANSSGHGHGHVHAQAQPENPHAPTTIMPGQDLPIIPGAIATNLETRDKLRR</sequence>
<feature type="region of interest" description="Disordered" evidence="1">
    <location>
        <begin position="1"/>
        <end position="102"/>
    </location>
</feature>
<keyword evidence="3" id="KW-1185">Reference proteome</keyword>
<comment type="caution">
    <text evidence="2">The sequence shown here is derived from an EMBL/GenBank/DDBJ whole genome shotgun (WGS) entry which is preliminary data.</text>
</comment>
<reference evidence="2 3" key="1">
    <citation type="submission" date="2017-04" db="EMBL/GenBank/DDBJ databases">
        <title>Draft genome sequence of Marssonina coronaria NL1: causal agent of apple blotch.</title>
        <authorList>
            <person name="Cheng Q."/>
        </authorList>
    </citation>
    <scope>NUCLEOTIDE SEQUENCE [LARGE SCALE GENOMIC DNA]</scope>
    <source>
        <strain evidence="2 3">NL1</strain>
    </source>
</reference>
<name>A0A218Z2R2_9HELO</name>
<organism evidence="2 3">
    <name type="scientific">Diplocarpon coronariae</name>
    <dbReference type="NCBI Taxonomy" id="2795749"/>
    <lineage>
        <taxon>Eukaryota</taxon>
        <taxon>Fungi</taxon>
        <taxon>Dikarya</taxon>
        <taxon>Ascomycota</taxon>
        <taxon>Pezizomycotina</taxon>
        <taxon>Leotiomycetes</taxon>
        <taxon>Helotiales</taxon>
        <taxon>Drepanopezizaceae</taxon>
        <taxon>Diplocarpon</taxon>
    </lineage>
</organism>
<protein>
    <submittedName>
        <fullName evidence="2">Uncharacterized protein</fullName>
    </submittedName>
</protein>
<dbReference type="AlphaFoldDB" id="A0A218Z2R2"/>
<evidence type="ECO:0000256" key="1">
    <source>
        <dbReference type="SAM" id="MobiDB-lite"/>
    </source>
</evidence>
<dbReference type="InParanoid" id="A0A218Z2R2"/>
<proteinExistence type="predicted"/>
<feature type="compositionally biased region" description="Basic residues" evidence="1">
    <location>
        <begin position="9"/>
        <end position="21"/>
    </location>
</feature>
<dbReference type="Proteomes" id="UP000242519">
    <property type="component" value="Unassembled WGS sequence"/>
</dbReference>
<feature type="compositionally biased region" description="Polar residues" evidence="1">
    <location>
        <begin position="64"/>
        <end position="73"/>
    </location>
</feature>
<evidence type="ECO:0000313" key="2">
    <source>
        <dbReference type="EMBL" id="OWP01565.1"/>
    </source>
</evidence>
<dbReference type="EMBL" id="MZNU01000270">
    <property type="protein sequence ID" value="OWP01565.1"/>
    <property type="molecule type" value="Genomic_DNA"/>
</dbReference>